<dbReference type="GO" id="GO:0005737">
    <property type="term" value="C:cytoplasm"/>
    <property type="evidence" value="ECO:0007669"/>
    <property type="project" value="TreeGrafter"/>
</dbReference>
<dbReference type="RefSeq" id="XP_033792574.1">
    <property type="nucleotide sequence ID" value="XM_033936683.1"/>
</dbReference>
<dbReference type="Gene3D" id="3.50.7.10">
    <property type="entry name" value="GroEL"/>
    <property type="match status" value="1"/>
</dbReference>
<dbReference type="GO" id="GO:0005634">
    <property type="term" value="C:nucleus"/>
    <property type="evidence" value="ECO:0007669"/>
    <property type="project" value="TreeGrafter"/>
</dbReference>
<dbReference type="GO" id="GO:0005524">
    <property type="term" value="F:ATP binding"/>
    <property type="evidence" value="ECO:0007669"/>
    <property type="project" value="InterPro"/>
</dbReference>
<dbReference type="Proteomes" id="UP000515159">
    <property type="component" value="Chromosome 3"/>
</dbReference>
<name>A0A6P8Q8F3_GEOSA</name>
<dbReference type="SUPFAM" id="SSF48592">
    <property type="entry name" value="GroEL equatorial domain-like"/>
    <property type="match status" value="1"/>
</dbReference>
<dbReference type="GO" id="GO:0051131">
    <property type="term" value="P:chaperone-mediated protein complex assembly"/>
    <property type="evidence" value="ECO:0007669"/>
    <property type="project" value="TreeGrafter"/>
</dbReference>
<organism evidence="1 2">
    <name type="scientific">Geotrypetes seraphini</name>
    <name type="common">Gaboon caecilian</name>
    <name type="synonym">Caecilia seraphini</name>
    <dbReference type="NCBI Taxonomy" id="260995"/>
    <lineage>
        <taxon>Eukaryota</taxon>
        <taxon>Metazoa</taxon>
        <taxon>Chordata</taxon>
        <taxon>Craniata</taxon>
        <taxon>Vertebrata</taxon>
        <taxon>Euteleostomi</taxon>
        <taxon>Amphibia</taxon>
        <taxon>Gymnophiona</taxon>
        <taxon>Geotrypetes</taxon>
    </lineage>
</organism>
<sequence>MSRVEPKKPSLCTSGPLKQEIISKSLSVLSGIVKSCYGPSGRLKQLHNGIGGKVCTTSHSSALLDGCCVSHPVLKVLIASVRTHISCFSDCGLFAAILCCNLIENFQKTALTPRTVTKISKHLLSLCTDYLKSEECGCRVAVDFGSSKGLFCLGRTVLTSKPACMLTVKETDYISALLIKAFLLTVPNEMGINISLGKSIIIPIDGQRVTDSAVFPGLLIEMPVFELRKIFPLKRLSSSTIRMALFSISLSGELPDTGQGMLIVQSGVSLERTVLDQLILLGQQMVKDKVNILVCQKVVHPSLKQYLKGHCVMVIDRVGAAAMEPLRRMTGAEPIASLHPVSSVCYGILKDIVCVKYASKQFLQLIPNNTVVCSLVLCNRNATTLDELKRACQTAEHVLQLTLKQPLALLGGGCTETHLAFYIRHKAIAVPSSILEDLSCSRAEYQIVADSFCRSLESIARCLEHDDGEILTDTDKGHFWSVPSGNALDSSMSDFVMHCGCGLYQNQPHLNWTVLGTQCNTVDLQDCCRNNSRNSSDQLVLDCFAAKCSSLQLAVETCHLILDLSYIIEDKN</sequence>
<dbReference type="GO" id="GO:1902636">
    <property type="term" value="C:kinociliary basal body"/>
    <property type="evidence" value="ECO:0007669"/>
    <property type="project" value="TreeGrafter"/>
</dbReference>
<dbReference type="PANTHER" id="PTHR46787:SF1">
    <property type="entry name" value="MOLECULAR CHAPERONE MKKS"/>
    <property type="match status" value="1"/>
</dbReference>
<keyword evidence="1" id="KW-1185">Reference proteome</keyword>
<evidence type="ECO:0000313" key="2">
    <source>
        <dbReference type="RefSeq" id="XP_033792574.1"/>
    </source>
</evidence>
<dbReference type="Gene3D" id="3.30.260.10">
    <property type="entry name" value="TCP-1-like chaperonin intermediate domain"/>
    <property type="match status" value="1"/>
</dbReference>
<dbReference type="SUPFAM" id="SSF52029">
    <property type="entry name" value="GroEL apical domain-like"/>
    <property type="match status" value="1"/>
</dbReference>
<dbReference type="GO" id="GO:0060271">
    <property type="term" value="P:cilium assembly"/>
    <property type="evidence" value="ECO:0007669"/>
    <property type="project" value="InterPro"/>
</dbReference>
<dbReference type="InterPro" id="IPR027409">
    <property type="entry name" value="GroEL-like_apical_dom_sf"/>
</dbReference>
<evidence type="ECO:0000313" key="1">
    <source>
        <dbReference type="Proteomes" id="UP000515159"/>
    </source>
</evidence>
<dbReference type="InterPro" id="IPR027410">
    <property type="entry name" value="TCP-1-like_intermed_sf"/>
</dbReference>
<dbReference type="GeneID" id="117356865"/>
<dbReference type="PANTHER" id="PTHR46787">
    <property type="entry name" value="SYNDROMES PUTATIVE CHAPERONIN-RELATED"/>
    <property type="match status" value="1"/>
</dbReference>
<protein>
    <submittedName>
        <fullName evidence="2 3">McKusick-Kaufman/Bardet-Biedl syndromes putative chaperonin</fullName>
    </submittedName>
</protein>
<accession>A0A6P8Q8F3</accession>
<dbReference type="CTD" id="8195"/>
<dbReference type="Gene3D" id="1.10.560.10">
    <property type="entry name" value="GroEL-like equatorial domain"/>
    <property type="match status" value="1"/>
</dbReference>
<gene>
    <name evidence="2 3 4" type="primary">MKKS</name>
</gene>
<dbReference type="RefSeq" id="XP_033792575.1">
    <property type="nucleotide sequence ID" value="XM_033936684.1"/>
</dbReference>
<dbReference type="KEGG" id="gsh:117356865"/>
<dbReference type="InterPro" id="IPR028790">
    <property type="entry name" value="MKKS"/>
</dbReference>
<dbReference type="Pfam" id="PF00118">
    <property type="entry name" value="Cpn60_TCP1"/>
    <property type="match status" value="1"/>
</dbReference>
<dbReference type="InterPro" id="IPR027413">
    <property type="entry name" value="GROEL-like_equatorial_sf"/>
</dbReference>
<dbReference type="GO" id="GO:0006457">
    <property type="term" value="P:protein folding"/>
    <property type="evidence" value="ECO:0007669"/>
    <property type="project" value="InterPro"/>
</dbReference>
<dbReference type="AlphaFoldDB" id="A0A6P8Q8F3"/>
<dbReference type="GO" id="GO:0032502">
    <property type="term" value="P:developmental process"/>
    <property type="evidence" value="ECO:0007669"/>
    <property type="project" value="TreeGrafter"/>
</dbReference>
<reference evidence="2 3" key="1">
    <citation type="submission" date="2025-04" db="UniProtKB">
        <authorList>
            <consortium name="RefSeq"/>
        </authorList>
    </citation>
    <scope>IDENTIFICATION</scope>
</reference>
<dbReference type="GO" id="GO:0051082">
    <property type="term" value="F:unfolded protein binding"/>
    <property type="evidence" value="ECO:0007669"/>
    <property type="project" value="InterPro"/>
</dbReference>
<proteinExistence type="predicted"/>
<dbReference type="RefSeq" id="XP_033792576.1">
    <property type="nucleotide sequence ID" value="XM_033936685.1"/>
</dbReference>
<evidence type="ECO:0000313" key="3">
    <source>
        <dbReference type="RefSeq" id="XP_033792575.1"/>
    </source>
</evidence>
<dbReference type="InterPro" id="IPR002423">
    <property type="entry name" value="Cpn60/GroEL/TCP-1"/>
</dbReference>
<dbReference type="OrthoDB" id="528704at2759"/>
<evidence type="ECO:0000313" key="4">
    <source>
        <dbReference type="RefSeq" id="XP_033792576.1"/>
    </source>
</evidence>